<proteinExistence type="predicted"/>
<dbReference type="OrthoDB" id="10035564at2759"/>
<reference evidence="1" key="2">
    <citation type="submission" date="2014-06" db="EMBL/GenBank/DDBJ databases">
        <authorList>
            <person name="Aslett M."/>
        </authorList>
    </citation>
    <scope>NUCLEOTIDE SEQUENCE</scope>
</reference>
<dbReference type="EMBL" id="LK028578">
    <property type="protein sequence ID" value="CDS18087.1"/>
    <property type="molecule type" value="Genomic_DNA"/>
</dbReference>
<dbReference type="Proteomes" id="UP000492820">
    <property type="component" value="Unassembled WGS sequence"/>
</dbReference>
<evidence type="ECO:0000313" key="1">
    <source>
        <dbReference type="EMBL" id="CDS18087.1"/>
    </source>
</evidence>
<organism evidence="1">
    <name type="scientific">Echinococcus granulosus</name>
    <name type="common">Hydatid tapeworm</name>
    <dbReference type="NCBI Taxonomy" id="6210"/>
    <lineage>
        <taxon>Eukaryota</taxon>
        <taxon>Metazoa</taxon>
        <taxon>Spiralia</taxon>
        <taxon>Lophotrochozoa</taxon>
        <taxon>Platyhelminthes</taxon>
        <taxon>Cestoda</taxon>
        <taxon>Eucestoda</taxon>
        <taxon>Cyclophyllidea</taxon>
        <taxon>Taeniidae</taxon>
        <taxon>Echinococcus</taxon>
        <taxon>Echinococcus granulosus group</taxon>
    </lineage>
</organism>
<name>A0A068WDC1_ECHGR</name>
<sequence length="306" mass="33937">MESNSMIDMSLGNEIIKLNRRAKKASGSKPSVKARSLAVKRAGLIRSSLVKPMKSRRVTAARAIFQRARRTAAIAARVAADAAALVSPANTVAQSNRRIGAAGPAAARNNRAISRNLAVRQRIMAVNRQIFQRQRRSRGVPGALSRLGVRPQRHVQRQQRLQRSDTIQRLSRNNNSSNTFGIGSQRSFRQNSSLNVIGRQRRVTRVDTQRFGIRRRGGGQIVGAQTNMSAMSSTRYQQYLQQARALIRAQAERVNATAGGFNTRDNYNRYSRTNSMYVDVPVRSGGGDFNGNRFGGRNGMRGRFRG</sequence>
<dbReference type="AlphaFoldDB" id="A0A068WDC1"/>
<evidence type="ECO:0000313" key="3">
    <source>
        <dbReference type="WBParaSite" id="EgrG_000583200"/>
    </source>
</evidence>
<evidence type="ECO:0000313" key="2">
    <source>
        <dbReference type="Proteomes" id="UP000492820"/>
    </source>
</evidence>
<gene>
    <name evidence="1" type="ORF">EgrG_000583200</name>
</gene>
<reference evidence="3" key="3">
    <citation type="submission" date="2020-10" db="UniProtKB">
        <authorList>
            <consortium name="WormBaseParasite"/>
        </authorList>
    </citation>
    <scope>IDENTIFICATION</scope>
</reference>
<accession>A0A068WDC1</accession>
<protein>
    <submittedName>
        <fullName evidence="1 3">Expressed protein</fullName>
    </submittedName>
</protein>
<dbReference type="WBParaSite" id="EgrG_000583200">
    <property type="protein sequence ID" value="EgrG_000583200"/>
    <property type="gene ID" value="EgrG_000583200"/>
</dbReference>
<reference evidence="1 2" key="1">
    <citation type="journal article" date="2013" name="Nature">
        <title>The genomes of four tapeworm species reveal adaptations to parasitism.</title>
        <authorList>
            <person name="Tsai I.J."/>
            <person name="Zarowiecki M."/>
            <person name="Holroyd N."/>
            <person name="Garciarrubio A."/>
            <person name="Sanchez-Flores A."/>
            <person name="Brooks K.L."/>
            <person name="Tracey A."/>
            <person name="Bobes R.J."/>
            <person name="Fragoso G."/>
            <person name="Sciutto E."/>
            <person name="Aslett M."/>
            <person name="Beasley H."/>
            <person name="Bennett H.M."/>
            <person name="Cai J."/>
            <person name="Camicia F."/>
            <person name="Clark R."/>
            <person name="Cucher M."/>
            <person name="De Silva N."/>
            <person name="Day T.A."/>
            <person name="Deplazes P."/>
            <person name="Estrada K."/>
            <person name="Fernandez C."/>
            <person name="Holland P.W."/>
            <person name="Hou J."/>
            <person name="Hu S."/>
            <person name="Huckvale T."/>
            <person name="Hung S.S."/>
            <person name="Kamenetzky L."/>
            <person name="Keane J.A."/>
            <person name="Kiss F."/>
            <person name="Koziol U."/>
            <person name="Lambert O."/>
            <person name="Liu K."/>
            <person name="Luo X."/>
            <person name="Luo Y."/>
            <person name="Macchiaroli N."/>
            <person name="Nichol S."/>
            <person name="Paps J."/>
            <person name="Parkinson J."/>
            <person name="Pouchkina-Stantcheva N."/>
            <person name="Riddiford N."/>
            <person name="Rosenzvit M."/>
            <person name="Salinas G."/>
            <person name="Wasmuth J.D."/>
            <person name="Zamanian M."/>
            <person name="Zheng Y."/>
            <person name="Cai X."/>
            <person name="Soberon X."/>
            <person name="Olson P.D."/>
            <person name="Laclette J.P."/>
            <person name="Brehm K."/>
            <person name="Berriman M."/>
            <person name="Garciarrubio A."/>
            <person name="Bobes R.J."/>
            <person name="Fragoso G."/>
            <person name="Sanchez-Flores A."/>
            <person name="Estrada K."/>
            <person name="Cevallos M.A."/>
            <person name="Morett E."/>
            <person name="Gonzalez V."/>
            <person name="Portillo T."/>
            <person name="Ochoa-Leyva A."/>
            <person name="Jose M.V."/>
            <person name="Sciutto E."/>
            <person name="Landa A."/>
            <person name="Jimenez L."/>
            <person name="Valdes V."/>
            <person name="Carrero J.C."/>
            <person name="Larralde C."/>
            <person name="Morales-Montor J."/>
            <person name="Limon-Lason J."/>
            <person name="Soberon X."/>
            <person name="Laclette J.P."/>
        </authorList>
    </citation>
    <scope>NUCLEOTIDE SEQUENCE [LARGE SCALE GENOMIC DNA]</scope>
</reference>